<dbReference type="RefSeq" id="WP_139673415.1">
    <property type="nucleotide sequence ID" value="NZ_VDLY02000020.1"/>
</dbReference>
<organism evidence="2 3">
    <name type="scientific">Streptomyces mimosae</name>
    <dbReference type="NCBI Taxonomy" id="2586635"/>
    <lineage>
        <taxon>Bacteria</taxon>
        <taxon>Bacillati</taxon>
        <taxon>Actinomycetota</taxon>
        <taxon>Actinomycetes</taxon>
        <taxon>Kitasatosporales</taxon>
        <taxon>Streptomycetaceae</taxon>
        <taxon>Streptomyces</taxon>
    </lineage>
</organism>
<keyword evidence="3" id="KW-1185">Reference proteome</keyword>
<dbReference type="AlphaFoldDB" id="A0A5N6A0T8"/>
<protein>
    <submittedName>
        <fullName evidence="2">Uncharacterized protein</fullName>
    </submittedName>
</protein>
<dbReference type="Proteomes" id="UP000314251">
    <property type="component" value="Unassembled WGS sequence"/>
</dbReference>
<name>A0A5N6A0T8_9ACTN</name>
<sequence length="468" mass="48819">MCPGNAMTADAPATVPRARLIAEVWAELGAGLAPLSNGLGQPLARTVKLLLDPLVLRPVLNPHFAAGPVRGEHADELRATLRAAGPRLAATAAWFTHLKRARRTLRITEGNPQDLYFQRCFELAGTLGPPGADAERVATEVVAEIREAAGALTVAALRRHVTEPARAAELRRRLAEAWSGAASEAAHAAAPGHEAAPEGGAWGAADGELGSGGGALGHGGGALGTALDRLLDGVATGVDGSRLAALVAGRAGTADAASLAPPGAARACGLTLRDRIAPPELGESASKRTLPPPFDRSVFERLFAGFTSAFHREAMPELSKLVLQEIQRTAGPWQLAEESTRVTMALGRRASAGLAPGGGAPGSDAGARLAARWRREPFVHRALRLPTAAAGGRAGEVGQVRQAYLRRLWVRVHGRELRGEEVAADGLWDLLDGVLRSVIMDQRDRLRAVLDRAGGDAPGRSSLDGEAR</sequence>
<dbReference type="EMBL" id="VDLY02000020">
    <property type="protein sequence ID" value="KAB8161280.1"/>
    <property type="molecule type" value="Genomic_DNA"/>
</dbReference>
<feature type="region of interest" description="Disordered" evidence="1">
    <location>
        <begin position="185"/>
        <end position="207"/>
    </location>
</feature>
<comment type="caution">
    <text evidence="2">The sequence shown here is derived from an EMBL/GenBank/DDBJ whole genome shotgun (WGS) entry which is preliminary data.</text>
</comment>
<evidence type="ECO:0000256" key="1">
    <source>
        <dbReference type="SAM" id="MobiDB-lite"/>
    </source>
</evidence>
<proteinExistence type="predicted"/>
<reference evidence="2" key="1">
    <citation type="submission" date="2019-10" db="EMBL/GenBank/DDBJ databases">
        <title>Nonomuraea sp. nov., isolated from Phyllanthus amarus.</title>
        <authorList>
            <person name="Klykleung N."/>
            <person name="Tanasupawat S."/>
        </authorList>
    </citation>
    <scope>NUCLEOTIDE SEQUENCE [LARGE SCALE GENOMIC DNA]</scope>
    <source>
        <strain evidence="2">3MP-10</strain>
    </source>
</reference>
<gene>
    <name evidence="2" type="ORF">FH607_025940</name>
</gene>
<dbReference type="OrthoDB" id="5056882at2"/>
<evidence type="ECO:0000313" key="3">
    <source>
        <dbReference type="Proteomes" id="UP000314251"/>
    </source>
</evidence>
<evidence type="ECO:0000313" key="2">
    <source>
        <dbReference type="EMBL" id="KAB8161280.1"/>
    </source>
</evidence>
<accession>A0A5N6A0T8</accession>